<evidence type="ECO:0000256" key="3">
    <source>
        <dbReference type="ARBA" id="ARBA00023163"/>
    </source>
</evidence>
<keyword evidence="2 4" id="KW-0238">DNA-binding</keyword>
<accession>A0AAU7AR56</accession>
<reference evidence="6" key="1">
    <citation type="submission" date="2022-12" db="EMBL/GenBank/DDBJ databases">
        <title>Paraconexibacter alkalitolerans sp. nov. and Baekduia alba sp. nov., isolated from soil and emended description of the genera Paraconexibacter (Chun et al., 2020) and Baekduia (An et al., 2020).</title>
        <authorList>
            <person name="Vieira S."/>
            <person name="Huber K.J."/>
            <person name="Geppert A."/>
            <person name="Wolf J."/>
            <person name="Neumann-Schaal M."/>
            <person name="Muesken M."/>
            <person name="Overmann J."/>
        </authorList>
    </citation>
    <scope>NUCLEOTIDE SEQUENCE</scope>
    <source>
        <strain evidence="6">AEG42_29</strain>
    </source>
</reference>
<dbReference type="SUPFAM" id="SSF46689">
    <property type="entry name" value="Homeodomain-like"/>
    <property type="match status" value="1"/>
</dbReference>
<dbReference type="SUPFAM" id="SSF48498">
    <property type="entry name" value="Tetracyclin repressor-like, C-terminal domain"/>
    <property type="match status" value="1"/>
</dbReference>
<evidence type="ECO:0000313" key="6">
    <source>
        <dbReference type="EMBL" id="XAY04149.1"/>
    </source>
</evidence>
<feature type="DNA-binding region" description="H-T-H motif" evidence="4">
    <location>
        <begin position="35"/>
        <end position="54"/>
    </location>
</feature>
<dbReference type="EMBL" id="CP114014">
    <property type="protein sequence ID" value="XAY04149.1"/>
    <property type="molecule type" value="Genomic_DNA"/>
</dbReference>
<dbReference type="Gene3D" id="1.10.357.10">
    <property type="entry name" value="Tetracycline Repressor, domain 2"/>
    <property type="match status" value="1"/>
</dbReference>
<dbReference type="GO" id="GO:0003700">
    <property type="term" value="F:DNA-binding transcription factor activity"/>
    <property type="evidence" value="ECO:0007669"/>
    <property type="project" value="TreeGrafter"/>
</dbReference>
<dbReference type="InterPro" id="IPR009057">
    <property type="entry name" value="Homeodomain-like_sf"/>
</dbReference>
<keyword evidence="1" id="KW-0805">Transcription regulation</keyword>
<sequence>MADSRTRRLPAEQRRAQLLDVVTTIVLDEGFGAVSIDRVARDAGIARTVVYSQFGNLEGLLEALVDHAANRAVGQVSAVIPELPVDRDPDVLLVDAIRAFTTLVRDHPRLWRLVLFPVEGAPPLVRQKVAEGRSMVFALLEPLVEWGVAQRGGPDGIDTELLARGLLTMGEDAARIVLAEPDRFSPDRIADFTAVLLGALGRPPQTAPPPAGDA</sequence>
<dbReference type="InterPro" id="IPR050109">
    <property type="entry name" value="HTH-type_TetR-like_transc_reg"/>
</dbReference>
<protein>
    <recommendedName>
        <fullName evidence="5">HTH tetR-type domain-containing protein</fullName>
    </recommendedName>
</protein>
<feature type="domain" description="HTH tetR-type" evidence="5">
    <location>
        <begin position="12"/>
        <end position="72"/>
    </location>
</feature>
<evidence type="ECO:0000256" key="1">
    <source>
        <dbReference type="ARBA" id="ARBA00023015"/>
    </source>
</evidence>
<dbReference type="Pfam" id="PF00440">
    <property type="entry name" value="TetR_N"/>
    <property type="match status" value="1"/>
</dbReference>
<dbReference type="KEGG" id="parq:DSM112329_00978"/>
<evidence type="ECO:0000256" key="2">
    <source>
        <dbReference type="ARBA" id="ARBA00023125"/>
    </source>
</evidence>
<dbReference type="PANTHER" id="PTHR30055:SF234">
    <property type="entry name" value="HTH-TYPE TRANSCRIPTIONAL REGULATOR BETI"/>
    <property type="match status" value="1"/>
</dbReference>
<gene>
    <name evidence="6" type="ORF">DSM112329_00978</name>
</gene>
<dbReference type="PANTHER" id="PTHR30055">
    <property type="entry name" value="HTH-TYPE TRANSCRIPTIONAL REGULATOR RUTR"/>
    <property type="match status" value="1"/>
</dbReference>
<dbReference type="GO" id="GO:0000976">
    <property type="term" value="F:transcription cis-regulatory region binding"/>
    <property type="evidence" value="ECO:0007669"/>
    <property type="project" value="TreeGrafter"/>
</dbReference>
<dbReference type="RefSeq" id="WP_354700693.1">
    <property type="nucleotide sequence ID" value="NZ_CP114014.1"/>
</dbReference>
<evidence type="ECO:0000256" key="4">
    <source>
        <dbReference type="PROSITE-ProRule" id="PRU00335"/>
    </source>
</evidence>
<dbReference type="AlphaFoldDB" id="A0AAU7AR56"/>
<keyword evidence="3" id="KW-0804">Transcription</keyword>
<dbReference type="InterPro" id="IPR036271">
    <property type="entry name" value="Tet_transcr_reg_TetR-rel_C_sf"/>
</dbReference>
<dbReference type="PROSITE" id="PS50977">
    <property type="entry name" value="HTH_TETR_2"/>
    <property type="match status" value="1"/>
</dbReference>
<organism evidence="6">
    <name type="scientific">Paraconexibacter sp. AEG42_29</name>
    <dbReference type="NCBI Taxonomy" id="2997339"/>
    <lineage>
        <taxon>Bacteria</taxon>
        <taxon>Bacillati</taxon>
        <taxon>Actinomycetota</taxon>
        <taxon>Thermoleophilia</taxon>
        <taxon>Solirubrobacterales</taxon>
        <taxon>Paraconexibacteraceae</taxon>
        <taxon>Paraconexibacter</taxon>
    </lineage>
</organism>
<evidence type="ECO:0000259" key="5">
    <source>
        <dbReference type="PROSITE" id="PS50977"/>
    </source>
</evidence>
<proteinExistence type="predicted"/>
<dbReference type="InterPro" id="IPR001647">
    <property type="entry name" value="HTH_TetR"/>
</dbReference>
<name>A0AAU7AR56_9ACTN</name>